<dbReference type="KEGG" id="soa:G3M56_009310"/>
<keyword evidence="3" id="KW-1185">Reference proteome</keyword>
<dbReference type="Proteomes" id="UP000475117">
    <property type="component" value="Chromosome"/>
</dbReference>
<sequence>MKCLALLLVIASSSAGQQFGDDNQSGDWLPIPDGYVWPSSVDNPPEFETVVRKFAELPKVLRESIRRYWPEDEDPVQVGIAEIDLNGDGKPELFVEVPAYSGTGGSFYEMLSMIDGKTYKGIGGIQGWGFQFVTRKNGWLQIEGMSRGGGGNYTRYLMTFADQGYEISRNEGHDFNSSKVTIRETKAEQSGAAQPATAPESRSPDN</sequence>
<proteinExistence type="predicted"/>
<accession>A0A6B3L5X9</accession>
<evidence type="ECO:0000313" key="2">
    <source>
        <dbReference type="EMBL" id="QQL44091.1"/>
    </source>
</evidence>
<organism evidence="2 3">
    <name type="scientific">Sulfuriroseicoccus oceanibius</name>
    <dbReference type="NCBI Taxonomy" id="2707525"/>
    <lineage>
        <taxon>Bacteria</taxon>
        <taxon>Pseudomonadati</taxon>
        <taxon>Verrucomicrobiota</taxon>
        <taxon>Verrucomicrobiia</taxon>
        <taxon>Verrucomicrobiales</taxon>
        <taxon>Verrucomicrobiaceae</taxon>
        <taxon>Sulfuriroseicoccus</taxon>
    </lineage>
</organism>
<name>A0A6B3L5X9_9BACT</name>
<gene>
    <name evidence="2" type="ORF">G3M56_009310</name>
</gene>
<dbReference type="RefSeq" id="WP_164362603.1">
    <property type="nucleotide sequence ID" value="NZ_CP066776.1"/>
</dbReference>
<feature type="compositionally biased region" description="Basic and acidic residues" evidence="1">
    <location>
        <begin position="171"/>
        <end position="187"/>
    </location>
</feature>
<protein>
    <submittedName>
        <fullName evidence="2">Uncharacterized protein</fullName>
    </submittedName>
</protein>
<evidence type="ECO:0000313" key="3">
    <source>
        <dbReference type="Proteomes" id="UP000475117"/>
    </source>
</evidence>
<dbReference type="AlphaFoldDB" id="A0A6B3L5X9"/>
<evidence type="ECO:0000256" key="1">
    <source>
        <dbReference type="SAM" id="MobiDB-lite"/>
    </source>
</evidence>
<dbReference type="EMBL" id="CP066776">
    <property type="protein sequence ID" value="QQL44091.1"/>
    <property type="molecule type" value="Genomic_DNA"/>
</dbReference>
<reference evidence="2 3" key="1">
    <citation type="submission" date="2020-12" db="EMBL/GenBank/DDBJ databases">
        <title>Sulforoseuscoccus oceanibium gen. nov., sp. nov., a representative of the phylum Verrucomicrobia with special cytoplasmic membrane, and proposal of Sulforoseuscoccusaceae fam. nov.</title>
        <authorList>
            <person name="Xi F."/>
        </authorList>
    </citation>
    <scope>NUCLEOTIDE SEQUENCE [LARGE SCALE GENOMIC DNA]</scope>
    <source>
        <strain evidence="2 3">T37</strain>
    </source>
</reference>
<feature type="region of interest" description="Disordered" evidence="1">
    <location>
        <begin position="171"/>
        <end position="206"/>
    </location>
</feature>